<gene>
    <name evidence="1" type="ORF">F0P94_07445</name>
</gene>
<dbReference type="EMBL" id="VTWT01000003">
    <property type="protein sequence ID" value="KAA9340173.1"/>
    <property type="molecule type" value="Genomic_DNA"/>
</dbReference>
<accession>A0A5N1J6E3</accession>
<keyword evidence="2" id="KW-1185">Reference proteome</keyword>
<evidence type="ECO:0008006" key="3">
    <source>
        <dbReference type="Google" id="ProtNLM"/>
    </source>
</evidence>
<evidence type="ECO:0000313" key="1">
    <source>
        <dbReference type="EMBL" id="KAA9340173.1"/>
    </source>
</evidence>
<dbReference type="AlphaFoldDB" id="A0A5N1J6E3"/>
<organism evidence="1 2">
    <name type="scientific">Adhaeribacter soli</name>
    <dbReference type="NCBI Taxonomy" id="2607655"/>
    <lineage>
        <taxon>Bacteria</taxon>
        <taxon>Pseudomonadati</taxon>
        <taxon>Bacteroidota</taxon>
        <taxon>Cytophagia</taxon>
        <taxon>Cytophagales</taxon>
        <taxon>Hymenobacteraceae</taxon>
        <taxon>Adhaeribacter</taxon>
    </lineage>
</organism>
<proteinExistence type="predicted"/>
<evidence type="ECO:0000313" key="2">
    <source>
        <dbReference type="Proteomes" id="UP000326570"/>
    </source>
</evidence>
<dbReference type="Proteomes" id="UP000326570">
    <property type="component" value="Unassembled WGS sequence"/>
</dbReference>
<protein>
    <recommendedName>
        <fullName evidence="3">STAS/SEC14 domain-containing protein</fullName>
    </recommendedName>
</protein>
<name>A0A5N1J6E3_9BACT</name>
<comment type="caution">
    <text evidence="1">The sequence shown here is derived from an EMBL/GenBank/DDBJ whole genome shotgun (WGS) entry which is preliminary data.</text>
</comment>
<dbReference type="RefSeq" id="WP_150903246.1">
    <property type="nucleotide sequence ID" value="NZ_VTWT01000003.1"/>
</dbReference>
<sequence length="150" mass="16995">MTDQLIAETTWIPEKQLVVTHLSGEAEQADIATWEASLQEALAQIPDDSTFRILVNIYGFQAADLEAHKTFRTIGPLTLAAYGWKVGYVNLFEEEAKSLNYSSTRGIKCVAAAHCHQDATKIERYQTNFGRPNEQFFTDPEQARRWLESL</sequence>
<reference evidence="1 2" key="1">
    <citation type="submission" date="2019-09" db="EMBL/GenBank/DDBJ databases">
        <title>Genome sequence of Adhaeribacter sp. M2.</title>
        <authorList>
            <person name="Srinivasan S."/>
        </authorList>
    </citation>
    <scope>NUCLEOTIDE SEQUENCE [LARGE SCALE GENOMIC DNA]</scope>
    <source>
        <strain evidence="1 2">M2</strain>
    </source>
</reference>